<dbReference type="GO" id="GO:0005634">
    <property type="term" value="C:nucleus"/>
    <property type="evidence" value="ECO:0007669"/>
    <property type="project" value="UniProtKB-SubCell"/>
</dbReference>
<feature type="compositionally biased region" description="Basic residues" evidence="3">
    <location>
        <begin position="68"/>
        <end position="82"/>
    </location>
</feature>
<gene>
    <name evidence="4" type="ORF">WICPIJ_000218</name>
</gene>
<feature type="compositionally biased region" description="Polar residues" evidence="3">
    <location>
        <begin position="96"/>
        <end position="110"/>
    </location>
</feature>
<dbReference type="Pfam" id="PF11719">
    <property type="entry name" value="Drc1-Sld2"/>
    <property type="match status" value="1"/>
</dbReference>
<name>A0A9P8TT23_WICPI</name>
<dbReference type="InterPro" id="IPR021110">
    <property type="entry name" value="DNA_rep_checkpnt_protein"/>
</dbReference>
<protein>
    <submittedName>
        <fullName evidence="4">Uncharacterized protein</fullName>
    </submittedName>
</protein>
<feature type="compositionally biased region" description="Basic and acidic residues" evidence="3">
    <location>
        <begin position="83"/>
        <end position="93"/>
    </location>
</feature>
<accession>A0A9P8TT23</accession>
<evidence type="ECO:0000313" key="4">
    <source>
        <dbReference type="EMBL" id="KAH3688806.1"/>
    </source>
</evidence>
<feature type="non-terminal residue" evidence="4">
    <location>
        <position position="1"/>
    </location>
</feature>
<comment type="caution">
    <text evidence="4">The sequence shown here is derived from an EMBL/GenBank/DDBJ whole genome shotgun (WGS) entry which is preliminary data.</text>
</comment>
<feature type="region of interest" description="Disordered" evidence="3">
    <location>
        <begin position="37"/>
        <end position="110"/>
    </location>
</feature>
<keyword evidence="5" id="KW-1185">Reference proteome</keyword>
<dbReference type="Proteomes" id="UP000774326">
    <property type="component" value="Unassembled WGS sequence"/>
</dbReference>
<evidence type="ECO:0000256" key="3">
    <source>
        <dbReference type="SAM" id="MobiDB-lite"/>
    </source>
</evidence>
<organism evidence="4 5">
    <name type="scientific">Wickerhamomyces pijperi</name>
    <name type="common">Yeast</name>
    <name type="synonym">Pichia pijperi</name>
    <dbReference type="NCBI Taxonomy" id="599730"/>
    <lineage>
        <taxon>Eukaryota</taxon>
        <taxon>Fungi</taxon>
        <taxon>Dikarya</taxon>
        <taxon>Ascomycota</taxon>
        <taxon>Saccharomycotina</taxon>
        <taxon>Saccharomycetes</taxon>
        <taxon>Phaffomycetales</taxon>
        <taxon>Wickerhamomycetaceae</taxon>
        <taxon>Wickerhamomyces</taxon>
    </lineage>
</organism>
<evidence type="ECO:0000256" key="2">
    <source>
        <dbReference type="ARBA" id="ARBA00023242"/>
    </source>
</evidence>
<evidence type="ECO:0000313" key="5">
    <source>
        <dbReference type="Proteomes" id="UP000774326"/>
    </source>
</evidence>
<reference evidence="4" key="2">
    <citation type="submission" date="2021-01" db="EMBL/GenBank/DDBJ databases">
        <authorList>
            <person name="Schikora-Tamarit M.A."/>
        </authorList>
    </citation>
    <scope>NUCLEOTIDE SEQUENCE</scope>
    <source>
        <strain evidence="4">CBS2887</strain>
    </source>
</reference>
<proteinExistence type="predicted"/>
<feature type="compositionally biased region" description="Acidic residues" evidence="3">
    <location>
        <begin position="37"/>
        <end position="59"/>
    </location>
</feature>
<feature type="compositionally biased region" description="Basic residues" evidence="3">
    <location>
        <begin position="180"/>
        <end position="193"/>
    </location>
</feature>
<keyword evidence="2" id="KW-0539">Nucleus</keyword>
<evidence type="ECO:0000256" key="1">
    <source>
        <dbReference type="ARBA" id="ARBA00004123"/>
    </source>
</evidence>
<feature type="region of interest" description="Disordered" evidence="3">
    <location>
        <begin position="122"/>
        <end position="150"/>
    </location>
</feature>
<reference evidence="4" key="1">
    <citation type="journal article" date="2021" name="Open Biol.">
        <title>Shared evolutionary footprints suggest mitochondrial oxidative damage underlies multiple complex I losses in fungi.</title>
        <authorList>
            <person name="Schikora-Tamarit M.A."/>
            <person name="Marcet-Houben M."/>
            <person name="Nosek J."/>
            <person name="Gabaldon T."/>
        </authorList>
    </citation>
    <scope>NUCLEOTIDE SEQUENCE</scope>
    <source>
        <strain evidence="4">CBS2887</strain>
    </source>
</reference>
<dbReference type="EMBL" id="JAEUBG010000149">
    <property type="protein sequence ID" value="KAH3688806.1"/>
    <property type="molecule type" value="Genomic_DNA"/>
</dbReference>
<dbReference type="GO" id="GO:0006260">
    <property type="term" value="P:DNA replication"/>
    <property type="evidence" value="ECO:0007669"/>
    <property type="project" value="InterPro"/>
</dbReference>
<dbReference type="AlphaFoldDB" id="A0A9P8TT23"/>
<comment type="subcellular location">
    <subcellularLocation>
        <location evidence="1">Nucleus</location>
    </subcellularLocation>
</comment>
<feature type="region of interest" description="Disordered" evidence="3">
    <location>
        <begin position="169"/>
        <end position="193"/>
    </location>
</feature>
<sequence>IGELYDIKDDLKYGDYDLDELLPNEKDDRSVLETLVEEGDEEAVGSGAEDQDQYQDEGDLVPSERTFQRKVKRQTRRVKMKARPMEATDKFEEGESQLQASSPRSTRSNILNLRLQQVAADSLPKSLQAPTGDGQATAAEDIPLDENENWSDFDEGAYVKNTVKYDGKKKNSYNNFKSMRINKPKRGGRFGRR</sequence>